<dbReference type="Proteomes" id="UP000011777">
    <property type="component" value="Unassembled WGS sequence"/>
</dbReference>
<dbReference type="Pfam" id="PF05011">
    <property type="entry name" value="DBR1"/>
    <property type="match status" value="1"/>
</dbReference>
<dbReference type="AlphaFoldDB" id="M3IUH4"/>
<dbReference type="GO" id="GO:0000398">
    <property type="term" value="P:mRNA splicing, via spliceosome"/>
    <property type="evidence" value="ECO:0007669"/>
    <property type="project" value="TreeGrafter"/>
</dbReference>
<protein>
    <recommendedName>
        <fullName evidence="1">Lariat debranching enzyme C-terminal domain-containing protein</fullName>
    </recommendedName>
</protein>
<dbReference type="EMBL" id="AOGT01000317">
    <property type="protein sequence ID" value="EMG50261.1"/>
    <property type="molecule type" value="Genomic_DNA"/>
</dbReference>
<proteinExistence type="predicted"/>
<dbReference type="OrthoDB" id="407609at2759"/>
<accession>M3IUH4</accession>
<dbReference type="InterPro" id="IPR029052">
    <property type="entry name" value="Metallo-depent_PP-like"/>
</dbReference>
<dbReference type="InterPro" id="IPR007708">
    <property type="entry name" value="DBR1_C"/>
</dbReference>
<keyword evidence="3" id="KW-1185">Reference proteome</keyword>
<dbReference type="PANTHER" id="PTHR12849:SF0">
    <property type="entry name" value="LARIAT DEBRANCHING ENZYME"/>
    <property type="match status" value="1"/>
</dbReference>
<dbReference type="GO" id="GO:0005634">
    <property type="term" value="C:nucleus"/>
    <property type="evidence" value="ECO:0007669"/>
    <property type="project" value="TreeGrafter"/>
</dbReference>
<dbReference type="SUPFAM" id="SSF56300">
    <property type="entry name" value="Metallo-dependent phosphatases"/>
    <property type="match status" value="1"/>
</dbReference>
<comment type="caution">
    <text evidence="2">The sequence shown here is derived from an EMBL/GenBank/DDBJ whole genome shotgun (WGS) entry which is preliminary data.</text>
</comment>
<evidence type="ECO:0000313" key="3">
    <source>
        <dbReference type="Proteomes" id="UP000011777"/>
    </source>
</evidence>
<organism evidence="2 3">
    <name type="scientific">Candida maltosa (strain Xu316)</name>
    <name type="common">Yeast</name>
    <dbReference type="NCBI Taxonomy" id="1245528"/>
    <lineage>
        <taxon>Eukaryota</taxon>
        <taxon>Fungi</taxon>
        <taxon>Dikarya</taxon>
        <taxon>Ascomycota</taxon>
        <taxon>Saccharomycotina</taxon>
        <taxon>Pichiomycetes</taxon>
        <taxon>Debaryomycetaceae</taxon>
        <taxon>Candida/Lodderomyces clade</taxon>
        <taxon>Candida</taxon>
    </lineage>
</organism>
<dbReference type="Gene3D" id="3.60.21.10">
    <property type="match status" value="1"/>
</dbReference>
<sequence length="388" mass="45176">MADFHEYYNGIKKAPIPTIFIGGNHECSTYLKELKYGGWVAPNIYYLGDFGSVWFKGVQICGWSGIFNYHTFVNNKSNTIEKLPYDNSTLRSAYHQKLTNFLKMYMMNHDMDIVLSHDWPIGIEKYGDERGLLRMKPFFKEDIQKGELGSPLNKFLLHYLRPKNWFSGHMHVKFEAMVKDNTKINENELELDMDDDGTSTNKNEISLSMDDDTPMIGDDFESTFHFVEPTKNKKPKTNLTPQRGPCAHDTYFLALDKYGNKRKYFQIKMIDGNSKHPSFDSDKLYYSKRSIAINKVVENYLTNHKEDFVGVDAREILMNPHSFTLVNELMPLVAQELKSLDKLNDDDFIIPENFKKIAPSDFNGKLKYYPNNQTEEYCKKFDIPEPDL</sequence>
<dbReference type="GO" id="GO:0008419">
    <property type="term" value="F:RNA lariat debranching enzyme activity"/>
    <property type="evidence" value="ECO:0007669"/>
    <property type="project" value="TreeGrafter"/>
</dbReference>
<dbReference type="eggNOG" id="KOG2863">
    <property type="taxonomic scope" value="Eukaryota"/>
</dbReference>
<dbReference type="HOGENOM" id="CLU_005893_1_0_1"/>
<dbReference type="OMA" id="PLKYWEN"/>
<evidence type="ECO:0000259" key="1">
    <source>
        <dbReference type="SMART" id="SM01124"/>
    </source>
</evidence>
<dbReference type="STRING" id="1245528.M3IUH4"/>
<dbReference type="PANTHER" id="PTHR12849">
    <property type="entry name" value="RNA LARIAT DEBRANCHING ENZYME"/>
    <property type="match status" value="1"/>
</dbReference>
<reference evidence="2 3" key="1">
    <citation type="submission" date="2013-02" db="EMBL/GenBank/DDBJ databases">
        <title>Genome sequence of Candida maltosa Xu316, a potential industrial strain for xylitol and ethanol production.</title>
        <authorList>
            <person name="Yu J."/>
            <person name="Wang Q."/>
            <person name="Geng X."/>
            <person name="Bao W."/>
            <person name="He P."/>
            <person name="Cai J."/>
        </authorList>
    </citation>
    <scope>NUCLEOTIDE SEQUENCE [LARGE SCALE GENOMIC DNA]</scope>
    <source>
        <strain evidence="3">Xu316</strain>
    </source>
</reference>
<name>M3IUH4_CANMX</name>
<gene>
    <name evidence="2" type="ORF">G210_4698</name>
</gene>
<dbReference type="SMART" id="SM01124">
    <property type="entry name" value="DBR1"/>
    <property type="match status" value="1"/>
</dbReference>
<feature type="domain" description="Lariat debranching enzyme C-terminal" evidence="1">
    <location>
        <begin position="240"/>
        <end position="387"/>
    </location>
</feature>
<evidence type="ECO:0000313" key="2">
    <source>
        <dbReference type="EMBL" id="EMG50261.1"/>
    </source>
</evidence>